<feature type="compositionally biased region" description="Pro residues" evidence="14">
    <location>
        <begin position="640"/>
        <end position="653"/>
    </location>
</feature>
<dbReference type="SMART" id="SM00391">
    <property type="entry name" value="MBD"/>
    <property type="match status" value="1"/>
</dbReference>
<dbReference type="GO" id="GO:0003677">
    <property type="term" value="F:DNA binding"/>
    <property type="evidence" value="ECO:0007669"/>
    <property type="project" value="InterPro"/>
</dbReference>
<feature type="compositionally biased region" description="Pro residues" evidence="14">
    <location>
        <begin position="479"/>
        <end position="491"/>
    </location>
</feature>
<dbReference type="Gene3D" id="3.30.420.10">
    <property type="entry name" value="Ribonuclease H-like superfamily/Ribonuclease H"/>
    <property type="match status" value="1"/>
</dbReference>
<dbReference type="InterPro" id="IPR036397">
    <property type="entry name" value="RNaseH_sf"/>
</dbReference>
<feature type="domain" description="DDT" evidence="17">
    <location>
        <begin position="1883"/>
        <end position="1948"/>
    </location>
</feature>
<feature type="compositionally biased region" description="Low complexity" evidence="14">
    <location>
        <begin position="888"/>
        <end position="915"/>
    </location>
</feature>
<feature type="compositionally biased region" description="Pro residues" evidence="14">
    <location>
        <begin position="2202"/>
        <end position="2221"/>
    </location>
</feature>
<dbReference type="InterPro" id="IPR018359">
    <property type="entry name" value="Bromodomain_CS"/>
</dbReference>
<dbReference type="InterPro" id="IPR001739">
    <property type="entry name" value="Methyl_CpG_DNA-bd"/>
</dbReference>
<feature type="compositionally biased region" description="Low complexity" evidence="14">
    <location>
        <begin position="832"/>
        <end position="841"/>
    </location>
</feature>
<dbReference type="Gene3D" id="3.30.40.10">
    <property type="entry name" value="Zinc/RING finger domain, C3HC4 (zinc finger)"/>
    <property type="match status" value="1"/>
</dbReference>
<dbReference type="InterPro" id="IPR017956">
    <property type="entry name" value="AT_hook_DNA-bd_motif"/>
</dbReference>
<feature type="region of interest" description="Disordered" evidence="14">
    <location>
        <begin position="888"/>
        <end position="945"/>
    </location>
</feature>
<feature type="coiled-coil region" evidence="13">
    <location>
        <begin position="1811"/>
        <end position="1855"/>
    </location>
</feature>
<dbReference type="InterPro" id="IPR028941">
    <property type="entry name" value="WHIM2_dom"/>
</dbReference>
<dbReference type="CDD" id="cd15629">
    <property type="entry name" value="PHD_BAZ2A"/>
    <property type="match status" value="1"/>
</dbReference>
<evidence type="ECO:0000256" key="1">
    <source>
        <dbReference type="ARBA" id="ARBA00004123"/>
    </source>
</evidence>
<evidence type="ECO:0000256" key="4">
    <source>
        <dbReference type="ARBA" id="ARBA00022771"/>
    </source>
</evidence>
<feature type="compositionally biased region" description="Low complexity" evidence="14">
    <location>
        <begin position="338"/>
        <end position="366"/>
    </location>
</feature>
<dbReference type="Pfam" id="PF02791">
    <property type="entry name" value="DDT"/>
    <property type="match status" value="1"/>
</dbReference>
<dbReference type="InterPro" id="IPR037374">
    <property type="entry name" value="BAZ2A/B_Bromo"/>
</dbReference>
<dbReference type="InterPro" id="IPR016177">
    <property type="entry name" value="DNA-bd_dom_sf"/>
</dbReference>
<dbReference type="GO" id="GO:0005634">
    <property type="term" value="C:nucleus"/>
    <property type="evidence" value="ECO:0007669"/>
    <property type="project" value="UniProtKB-SubCell"/>
</dbReference>
<feature type="region of interest" description="Disordered" evidence="14">
    <location>
        <begin position="2564"/>
        <end position="2590"/>
    </location>
</feature>
<dbReference type="InterPro" id="IPR011011">
    <property type="entry name" value="Znf_FYVE_PHD"/>
</dbReference>
<feature type="region of interest" description="Disordered" evidence="14">
    <location>
        <begin position="1267"/>
        <end position="1328"/>
    </location>
</feature>
<feature type="compositionally biased region" description="Basic and acidic residues" evidence="14">
    <location>
        <begin position="1421"/>
        <end position="1433"/>
    </location>
</feature>
<feature type="compositionally biased region" description="Pro residues" evidence="14">
    <location>
        <begin position="855"/>
        <end position="867"/>
    </location>
</feature>
<evidence type="ECO:0000256" key="3">
    <source>
        <dbReference type="ARBA" id="ARBA00022723"/>
    </source>
</evidence>
<evidence type="ECO:0000256" key="7">
    <source>
        <dbReference type="ARBA" id="ARBA00023054"/>
    </source>
</evidence>
<evidence type="ECO:0000256" key="10">
    <source>
        <dbReference type="ARBA" id="ARBA00023242"/>
    </source>
</evidence>
<dbReference type="Pfam" id="PF00628">
    <property type="entry name" value="PHD"/>
    <property type="match status" value="1"/>
</dbReference>
<feature type="compositionally biased region" description="Acidic residues" evidence="14">
    <location>
        <begin position="1087"/>
        <end position="1096"/>
    </location>
</feature>
<gene>
    <name evidence="19" type="ORF">J4Q44_G00210520</name>
</gene>
<dbReference type="PANTHER" id="PTHR45915:SF5">
    <property type="entry name" value="BROMODOMAIN ADJACENT TO ZINC FINGER DOMAIN PROTEIN 2A"/>
    <property type="match status" value="1"/>
</dbReference>
<dbReference type="PROSITE" id="PS00633">
    <property type="entry name" value="BROMODOMAIN_1"/>
    <property type="match status" value="1"/>
</dbReference>
<feature type="compositionally biased region" description="Polar residues" evidence="14">
    <location>
        <begin position="1100"/>
        <end position="1116"/>
    </location>
</feature>
<feature type="region of interest" description="Disordered" evidence="14">
    <location>
        <begin position="2193"/>
        <end position="2434"/>
    </location>
</feature>
<evidence type="ECO:0000256" key="12">
    <source>
        <dbReference type="PROSITE-ProRule" id="PRU00146"/>
    </source>
</evidence>
<keyword evidence="6" id="KW-0805">Transcription regulation</keyword>
<name>A0AAN8LPS2_9TELE</name>
<feature type="compositionally biased region" description="Polar residues" evidence="14">
    <location>
        <begin position="2280"/>
        <end position="2310"/>
    </location>
</feature>
<feature type="region of interest" description="Disordered" evidence="14">
    <location>
        <begin position="960"/>
        <end position="1136"/>
    </location>
</feature>
<evidence type="ECO:0000256" key="5">
    <source>
        <dbReference type="ARBA" id="ARBA00022833"/>
    </source>
</evidence>
<dbReference type="FunFam" id="3.30.40.10:FF:000199">
    <property type="entry name" value="Bromodomain adjacent to zinc finger domain 2B"/>
    <property type="match status" value="1"/>
</dbReference>
<evidence type="ECO:0000256" key="14">
    <source>
        <dbReference type="SAM" id="MobiDB-lite"/>
    </source>
</evidence>
<feature type="compositionally biased region" description="Pro residues" evidence="14">
    <location>
        <begin position="706"/>
        <end position="718"/>
    </location>
</feature>
<keyword evidence="10" id="KW-0539">Nucleus</keyword>
<feature type="domain" description="PHD-type" evidence="16">
    <location>
        <begin position="2723"/>
        <end position="2773"/>
    </location>
</feature>
<feature type="compositionally biased region" description="Basic and acidic residues" evidence="14">
    <location>
        <begin position="1503"/>
        <end position="1513"/>
    </location>
</feature>
<dbReference type="InterPro" id="IPR001965">
    <property type="entry name" value="Znf_PHD"/>
</dbReference>
<dbReference type="CDD" id="cd01397">
    <property type="entry name" value="HAT_MBD"/>
    <property type="match status" value="1"/>
</dbReference>
<dbReference type="InterPro" id="IPR028940">
    <property type="entry name" value="PHD_BAZ2A"/>
</dbReference>
<evidence type="ECO:0000256" key="6">
    <source>
        <dbReference type="ARBA" id="ARBA00023015"/>
    </source>
</evidence>
<feature type="compositionally biased region" description="Low complexity" evidence="14">
    <location>
        <begin position="1284"/>
        <end position="1294"/>
    </location>
</feature>
<feature type="compositionally biased region" description="Basic and acidic residues" evidence="14">
    <location>
        <begin position="1731"/>
        <end position="1753"/>
    </location>
</feature>
<dbReference type="PROSITE" id="PS50014">
    <property type="entry name" value="BROMODOMAIN_2"/>
    <property type="match status" value="1"/>
</dbReference>
<feature type="compositionally biased region" description="Low complexity" evidence="14">
    <location>
        <begin position="960"/>
        <end position="972"/>
    </location>
</feature>
<feature type="compositionally biased region" description="Low complexity" evidence="14">
    <location>
        <begin position="2412"/>
        <end position="2425"/>
    </location>
</feature>
<feature type="region of interest" description="Disordered" evidence="14">
    <location>
        <begin position="1361"/>
        <end position="1538"/>
    </location>
</feature>
<reference evidence="19 20" key="1">
    <citation type="submission" date="2021-04" db="EMBL/GenBank/DDBJ databases">
        <authorList>
            <person name="De Guttry C."/>
            <person name="Zahm M."/>
            <person name="Klopp C."/>
            <person name="Cabau C."/>
            <person name="Louis A."/>
            <person name="Berthelot C."/>
            <person name="Parey E."/>
            <person name="Roest Crollius H."/>
            <person name="Montfort J."/>
            <person name="Robinson-Rechavi M."/>
            <person name="Bucao C."/>
            <person name="Bouchez O."/>
            <person name="Gislard M."/>
            <person name="Lluch J."/>
            <person name="Milhes M."/>
            <person name="Lampietro C."/>
            <person name="Lopez Roques C."/>
            <person name="Donnadieu C."/>
            <person name="Braasch I."/>
            <person name="Desvignes T."/>
            <person name="Postlethwait J."/>
            <person name="Bobe J."/>
            <person name="Wedekind C."/>
            <person name="Guiguen Y."/>
        </authorList>
    </citation>
    <scope>NUCLEOTIDE SEQUENCE [LARGE SCALE GENOMIC DNA]</scope>
    <source>
        <strain evidence="19">Cs_M1</strain>
        <tissue evidence="19">Blood</tissue>
    </source>
</reference>
<feature type="compositionally biased region" description="Polar residues" evidence="14">
    <location>
        <begin position="2567"/>
        <end position="2581"/>
    </location>
</feature>
<dbReference type="SUPFAM" id="SSF54171">
    <property type="entry name" value="DNA-binding domain"/>
    <property type="match status" value="1"/>
</dbReference>
<dbReference type="InterPro" id="IPR001487">
    <property type="entry name" value="Bromodomain"/>
</dbReference>
<feature type="region of interest" description="Disordered" evidence="14">
    <location>
        <begin position="330"/>
        <end position="404"/>
    </location>
</feature>
<feature type="region of interest" description="Disordered" evidence="14">
    <location>
        <begin position="638"/>
        <end position="867"/>
    </location>
</feature>
<evidence type="ECO:0000259" key="16">
    <source>
        <dbReference type="PROSITE" id="PS50016"/>
    </source>
</evidence>
<feature type="region of interest" description="Disordered" evidence="14">
    <location>
        <begin position="2078"/>
        <end position="2119"/>
    </location>
</feature>
<accession>A0AAN8LPS2</accession>
<dbReference type="SUPFAM" id="SSF57903">
    <property type="entry name" value="FYVE/PHD zinc finger"/>
    <property type="match status" value="1"/>
</dbReference>
<dbReference type="Proteomes" id="UP001356427">
    <property type="component" value="Unassembled WGS sequence"/>
</dbReference>
<keyword evidence="7 13" id="KW-0175">Coiled coil</keyword>
<organism evidence="19 20">
    <name type="scientific">Coregonus suidteri</name>
    <dbReference type="NCBI Taxonomy" id="861788"/>
    <lineage>
        <taxon>Eukaryota</taxon>
        <taxon>Metazoa</taxon>
        <taxon>Chordata</taxon>
        <taxon>Craniata</taxon>
        <taxon>Vertebrata</taxon>
        <taxon>Euteleostomi</taxon>
        <taxon>Actinopterygii</taxon>
        <taxon>Neopterygii</taxon>
        <taxon>Teleostei</taxon>
        <taxon>Protacanthopterygii</taxon>
        <taxon>Salmoniformes</taxon>
        <taxon>Salmonidae</taxon>
        <taxon>Coregoninae</taxon>
        <taxon>Coregonus</taxon>
    </lineage>
</organism>
<evidence type="ECO:0000259" key="18">
    <source>
        <dbReference type="PROSITE" id="PS50982"/>
    </source>
</evidence>
<feature type="compositionally biased region" description="Basic residues" evidence="14">
    <location>
        <begin position="2787"/>
        <end position="2796"/>
    </location>
</feature>
<keyword evidence="3" id="KW-0479">Metal-binding</keyword>
<dbReference type="PROSITE" id="PS50827">
    <property type="entry name" value="DDT"/>
    <property type="match status" value="1"/>
</dbReference>
<feature type="compositionally biased region" description="Basic and acidic residues" evidence="14">
    <location>
        <begin position="2090"/>
        <end position="2106"/>
    </location>
</feature>
<feature type="compositionally biased region" description="Low complexity" evidence="14">
    <location>
        <begin position="759"/>
        <end position="775"/>
    </location>
</feature>
<feature type="region of interest" description="Disordered" evidence="14">
    <location>
        <begin position="1638"/>
        <end position="1675"/>
    </location>
</feature>
<feature type="compositionally biased region" description="Low complexity" evidence="14">
    <location>
        <begin position="719"/>
        <end position="750"/>
    </location>
</feature>
<proteinExistence type="inferred from homology"/>
<evidence type="ECO:0000313" key="20">
    <source>
        <dbReference type="Proteomes" id="UP001356427"/>
    </source>
</evidence>
<dbReference type="InterPro" id="IPR013083">
    <property type="entry name" value="Znf_RING/FYVE/PHD"/>
</dbReference>
<feature type="domain" description="Bromo" evidence="15">
    <location>
        <begin position="2871"/>
        <end position="2941"/>
    </location>
</feature>
<comment type="subcellular location">
    <subcellularLocation>
        <location evidence="1">Nucleus</location>
    </subcellularLocation>
</comment>
<dbReference type="PRINTS" id="PR00503">
    <property type="entry name" value="BROMODOMAIN"/>
</dbReference>
<keyword evidence="20" id="KW-1185">Reference proteome</keyword>
<dbReference type="InterPro" id="IPR018501">
    <property type="entry name" value="DDT_dom"/>
</dbReference>
<dbReference type="GO" id="GO:0033553">
    <property type="term" value="C:rDNA heterochromatin"/>
    <property type="evidence" value="ECO:0007669"/>
    <property type="project" value="TreeGrafter"/>
</dbReference>
<dbReference type="PANTHER" id="PTHR45915">
    <property type="entry name" value="TRANSCRIPTION INTERMEDIARY FACTOR"/>
    <property type="match status" value="1"/>
</dbReference>
<evidence type="ECO:0000256" key="11">
    <source>
        <dbReference type="PROSITE-ProRule" id="PRU00035"/>
    </source>
</evidence>
<keyword evidence="9" id="KW-0804">Transcription</keyword>
<evidence type="ECO:0000256" key="13">
    <source>
        <dbReference type="SAM" id="Coils"/>
    </source>
</evidence>
<feature type="region of interest" description="Disordered" evidence="14">
    <location>
        <begin position="587"/>
        <end position="609"/>
    </location>
</feature>
<feature type="compositionally biased region" description="Low complexity" evidence="14">
    <location>
        <begin position="678"/>
        <end position="705"/>
    </location>
</feature>
<keyword evidence="8 11" id="KW-0103">Bromodomain</keyword>
<dbReference type="Pfam" id="PF15613">
    <property type="entry name" value="WSD"/>
    <property type="match status" value="1"/>
</dbReference>
<feature type="compositionally biased region" description="Low complexity" evidence="14">
    <location>
        <begin position="525"/>
        <end position="542"/>
    </location>
</feature>
<evidence type="ECO:0000313" key="19">
    <source>
        <dbReference type="EMBL" id="KAK6307781.1"/>
    </source>
</evidence>
<evidence type="ECO:0000256" key="2">
    <source>
        <dbReference type="ARBA" id="ARBA00007444"/>
    </source>
</evidence>
<feature type="compositionally biased region" description="Polar residues" evidence="14">
    <location>
        <begin position="1124"/>
        <end position="1136"/>
    </location>
</feature>
<dbReference type="Pfam" id="PF00439">
    <property type="entry name" value="Bromodomain"/>
    <property type="match status" value="1"/>
</dbReference>
<dbReference type="SMART" id="SM00384">
    <property type="entry name" value="AT_hook"/>
    <property type="match status" value="4"/>
</dbReference>
<dbReference type="InterPro" id="IPR019787">
    <property type="entry name" value="Znf_PHD-finger"/>
</dbReference>
<feature type="domain" description="MBD" evidence="18">
    <location>
        <begin position="1535"/>
        <end position="1606"/>
    </location>
</feature>
<dbReference type="Pfam" id="PF01429">
    <property type="entry name" value="MBD"/>
    <property type="match status" value="1"/>
</dbReference>
<feature type="compositionally biased region" description="Basic and acidic residues" evidence="14">
    <location>
        <begin position="987"/>
        <end position="1008"/>
    </location>
</feature>
<evidence type="ECO:0000256" key="8">
    <source>
        <dbReference type="ARBA" id="ARBA00023117"/>
    </source>
</evidence>
<dbReference type="InterPro" id="IPR002492">
    <property type="entry name" value="Transposase_Tc1-like"/>
</dbReference>
<dbReference type="SMART" id="SM00249">
    <property type="entry name" value="PHD"/>
    <property type="match status" value="1"/>
</dbReference>
<sequence length="2964" mass="325960">MTVNHPRSGAPCKISPCGASMIMRKVRDQPRNTRQDLVNDLKRAGTTVSKKTISNTLRRHGLKSCSARKVPLLKPAHVQARLKFANDHLDDPEEEWEKVMWSDETKIELFGLNSTRRVWRKKKDEYNPKNTIPTVKHGGGNIILWGSFSAKGTGRLHRIEGRMDGAMYREILANNLLPSVRALKMGRGWVFQHDNDPKHTARATKEWLPCTVFNHFCSIGESKASVPLKFKDYKMESNNHFNYGSHSSVSANSGLKLSSGDSLYTNGSSMSFPPQGKNMNGEMNVNGITTVIGPSVPGSHLPTASYPHMSNHHQSSMGYDYLWGGQPHYSPAMGSSPGHGMHQKQPPPGGMQQQSQHHFQGHGQYQLNGGMPGSHQPPVAAPPNVTLTGGQYWNRGNPGQQQSSAAMAMGYNSHGVYGAYQSQVHPGIAPSQHHQQQPPQPSAHQQTQQHLHPHHHPHHHQQPQHYSMVPNGMPYYQPQQPPLPAPQPQPPSQSQAQMMPPTSQNFTPPRGSPQHHHMGRGGTGSPLPMGVSSVPMMSPSTMADSGSPQSQTRERSPHGGSVGMPAVTQGRMSEVFKDVDKGYNGMERASVTQRLPKSDSYPPKTPGLPMGPTSDYCQHSLQPMAQHHEMANSAIESALPAPPHSMSSPPPAVSAPHPVVSTHSRVSAPPAVSTPPMGTSGPPVVSSFSVTSTPPRNSAPPMSSSPSPPVLGPPPGLSSPPLMVQGIRPSPVSLSTPPSVASPPSSVSVPLPKPPAPPLLLDKSSRPPAVSAPHPVSAPPPVSVAHQTAPMTSAPPAMVSTPTMVSAPPHSMSAPISALQQMVQGSRPPPLTSSLPALSGAPREKFWTPSRSAGAPPPTVSVPPPAVSAPSVAVRQASLAVPRPPWAVSAPSISVSSPPRSVSRSVSVSAVSSSPKEVSMPPLTVQGPKVQASRVPPMSEPPALVSVPPAVMTALQMVPSMPPSVSAPSLSVPAPPQAPKRMVSPEPEERYMGNKKDPFVEPPGKPEESSSQPKVETVRTSSKMDATKSLTRQSEKHSHKPLTDIPGTPPPPKDQENSSGDKMCAEKKDTAPLRGAYTPLERRGLDDTSETEESADELSQAVSTCLDNTRMENSSLTEEDDACNDSSLNDTSQFGDTSRLLGATSHMDDMSRLDDSFRVDDETSRFDDTSRMDYDCSRLDVSSQLDDSSRIDGDKSRFDDTSCLDDSSRMDDTSCANEISHVGDTTIDSSFSVLDSRDLTLDDTQTEDSSQAEETIDSCLSTSVSMLESSLNNSSQMEDSRVESSQNDVSRSSSNGPAKPPPAYKGSEGECEPEGQDIPDSAGSAKASAASIMVPPVIMDKDKHTAALSALVGNLVAAQLLPRAAPALPTTSQKTSRKPRKPRTLAASTPVPQVPGQAQRMSTVKTPKLDKIKVARKKKLEKGEVVEKKEKGPPRKRKKKTEPVAVTVEVERSADGLLPGQSGSITTIGEPCLTSGETLPAVKPKKVRVKKVKNLEPMPPKIAKMDVDTKPNDDGNNDNDGDDSSTAGDTPRRRIATEEQVHFPLLHGWRREIRVKKTEDRLKGETWYYSPCGRRMKQFPEVIKYLNRHKDTAVTREHFSFSPRMPVGDFYEERDSAEGVKWCLLANEEVPSMIMAITGRRGRPPNPDKEKPRPRARRTKGGLVRKPGRPPKPKMVDLLSKVDARMLERLEAKEALTEEDKEKLVKIKKKMKRKARMKRKEDNKNKKIRQEKKQAKLDNANETKDQEEVKAEPADQEPPQPAPPQPLAPEPKKRGPRKKKAEVPLPVVETDQERVAQGKRVLGARSKAKALAKAQAEAEAAAQAALAAKKQVERRAQAQRRLEERKRQQMILEQLKKPTEDMCLTDHQPLPELSRIPGVVLSGMAFSHCLAVVEFLHSYGKVLGLHIPRDVPSLSTLQEGLLGLGDSQSEVQDLLIKLVEAALHDPGLPPYYQSVKILGEKLVDLELTRSTVSEGLRIFLESHGFDMEVCNVLRTKTFHALSPDTKAAILGFLVEELNGSNIVISEIDNTLENMATYRKNKWIIEGKLRKLKAALARRTGRSEEELCLEERRRSARVAEEENLSLEESGPMERGRRAPKEEPKLGDTDSPTNASVPELERQIDKLTKRQVFFRKKLLQSSHSLRAVSLGQDRFRRRYWVLPHLGGVLVEGPEEILASEDILVKEVPITLLKREPKVEETPTPTAPSPCSPSPPPKSQTSPPPEEDPLPGTASLMSSPRARGRPRKIKPEVELHLRTAKCRSRRRSSKSGREETGPRVAPETTTNGTQDLTQSAFHNWLSQSQGAITNGTEPATRAAPEGSQPEDSVKEMAEKQGQWFNLLPKQPCDKTSLTEPQTPPSTPPKRLPLTPSTLPALAAPLLQSVPAPSDSPPQVTPTQTPTPAKPGRRRRRGSRGSSPARRVGARGAAAKRRGRPPSTLFQEIEQQYFTQLVVKPIPALMVRGWWWIKEPEELTATLQALHPRGIREKVLHKHLSKHMDYLAEVCTRPINDPIFQVKVEEGEALLEALQQPWQVQERALETDVSALRWVEDLEQRVIASDLHLKMAPQNGRSDTDNSTETPGTGFQPYTVPEADSTRDDLQYYEHDADPRDDWIVRTKKEWSDLPRVASHPLDLAVLRLANLERNIDRRYLKEPLWNLAEVVRLAPLTPEESQMGQMDVMSLESEITSRLRTWRQALDRCRSAPQLCLCLLQLEKAIAWERSVVKVTCQVCRKGDNDEYLLLCDGCDRGCHMYCLRPKVTQVPEGDWFCPTCVSKVSDGESPRSSQRSSKQRTRVKKRRYEDDSSDEETVPSRRGVDGMAMRHKDGGPASSSSSRYSGDGGGTTGFSPAKRRRMTTRNQPDLTYCEIILMEMESHADAWPFLEPVNPRMVPGYRRIIKNPMDFLTMRERLLQGGYCSCEEFAADAHLVFNNCEQFNEDTSEVGMAGHSMKLFFENRWAEFYESKDK</sequence>
<evidence type="ECO:0000259" key="15">
    <source>
        <dbReference type="PROSITE" id="PS50014"/>
    </source>
</evidence>
<dbReference type="CDD" id="cd05503">
    <property type="entry name" value="Bromo_BAZ2A_B_like"/>
    <property type="match status" value="1"/>
</dbReference>
<protein>
    <recommendedName>
        <fullName evidence="21">Bromodomain adjacent to zinc finger domain protein 2A</fullName>
    </recommendedName>
</protein>
<evidence type="ECO:0000256" key="9">
    <source>
        <dbReference type="ARBA" id="ARBA00023163"/>
    </source>
</evidence>
<feature type="region of interest" description="Disordered" evidence="14">
    <location>
        <begin position="1183"/>
        <end position="1213"/>
    </location>
</feature>
<feature type="compositionally biased region" description="Low complexity" evidence="14">
    <location>
        <begin position="2364"/>
        <end position="2385"/>
    </location>
</feature>
<comment type="similarity">
    <text evidence="2">Belongs to the WAL family.</text>
</comment>
<dbReference type="PROSITE" id="PS50016">
    <property type="entry name" value="ZF_PHD_2"/>
    <property type="match status" value="1"/>
</dbReference>
<feature type="compositionally biased region" description="Basic and acidic residues" evidence="14">
    <location>
        <begin position="2808"/>
        <end position="2824"/>
    </location>
</feature>
<feature type="compositionally biased region" description="Low complexity" evidence="14">
    <location>
        <begin position="2825"/>
        <end position="2835"/>
    </location>
</feature>
<feature type="compositionally biased region" description="Pro residues" evidence="14">
    <location>
        <begin position="2354"/>
        <end position="2363"/>
    </location>
</feature>
<feature type="compositionally biased region" description="Basic residues" evidence="14">
    <location>
        <begin position="1483"/>
        <end position="1492"/>
    </location>
</feature>
<dbReference type="EMBL" id="JAGTTL010000019">
    <property type="protein sequence ID" value="KAK6307781.1"/>
    <property type="molecule type" value="Genomic_DNA"/>
</dbReference>
<feature type="compositionally biased region" description="Basic and acidic residues" evidence="14">
    <location>
        <begin position="1187"/>
        <end position="1212"/>
    </location>
</feature>
<dbReference type="Gene3D" id="1.20.920.10">
    <property type="entry name" value="Bromodomain-like"/>
    <property type="match status" value="1"/>
</dbReference>
<dbReference type="SMART" id="SM00297">
    <property type="entry name" value="BROMO"/>
    <property type="match status" value="1"/>
</dbReference>
<feature type="compositionally biased region" description="Polar residues" evidence="14">
    <location>
        <begin position="1267"/>
        <end position="1277"/>
    </location>
</feature>
<evidence type="ECO:0000259" key="17">
    <source>
        <dbReference type="PROSITE" id="PS50827"/>
    </source>
</evidence>
<keyword evidence="4 12" id="KW-0863">Zinc-finger</keyword>
<feature type="compositionally biased region" description="Basic residues" evidence="14">
    <location>
        <begin position="451"/>
        <end position="462"/>
    </location>
</feature>
<dbReference type="Gene3D" id="3.30.890.10">
    <property type="entry name" value="Methyl-cpg-binding Protein 2, Chain A"/>
    <property type="match status" value="1"/>
</dbReference>
<feature type="region of interest" description="Disordered" evidence="14">
    <location>
        <begin position="1708"/>
        <end position="1791"/>
    </location>
</feature>
<dbReference type="SMART" id="SM00571">
    <property type="entry name" value="DDT"/>
    <property type="match status" value="1"/>
</dbReference>
<feature type="compositionally biased region" description="Basic residues" evidence="14">
    <location>
        <begin position="2255"/>
        <end position="2267"/>
    </location>
</feature>
<dbReference type="GO" id="GO:0008270">
    <property type="term" value="F:zinc ion binding"/>
    <property type="evidence" value="ECO:0007669"/>
    <property type="project" value="UniProtKB-KW"/>
</dbReference>
<feature type="compositionally biased region" description="Low complexity" evidence="14">
    <location>
        <begin position="492"/>
        <end position="501"/>
    </location>
</feature>
<dbReference type="PROSITE" id="PS50982">
    <property type="entry name" value="MBD"/>
    <property type="match status" value="1"/>
</dbReference>
<feature type="region of interest" description="Disordered" evidence="14">
    <location>
        <begin position="427"/>
        <end position="566"/>
    </location>
</feature>
<dbReference type="GO" id="GO:0006313">
    <property type="term" value="P:DNA transposition"/>
    <property type="evidence" value="ECO:0007669"/>
    <property type="project" value="InterPro"/>
</dbReference>
<dbReference type="Pfam" id="PF01498">
    <property type="entry name" value="HTH_Tnp_Tc3_2"/>
    <property type="match status" value="1"/>
</dbReference>
<dbReference type="InterPro" id="IPR036427">
    <property type="entry name" value="Bromodomain-like_sf"/>
</dbReference>
<dbReference type="GO" id="GO:0015074">
    <property type="term" value="P:DNA integration"/>
    <property type="evidence" value="ECO:0007669"/>
    <property type="project" value="InterPro"/>
</dbReference>
<evidence type="ECO:0008006" key="21">
    <source>
        <dbReference type="Google" id="ProtNLM"/>
    </source>
</evidence>
<feature type="compositionally biased region" description="Low complexity" evidence="14">
    <location>
        <begin position="429"/>
        <end position="450"/>
    </location>
</feature>
<feature type="compositionally biased region" description="Pro residues" evidence="14">
    <location>
        <begin position="1756"/>
        <end position="1769"/>
    </location>
</feature>
<feature type="compositionally biased region" description="Polar residues" evidence="14">
    <location>
        <begin position="1009"/>
        <end position="1032"/>
    </location>
</feature>
<keyword evidence="5" id="KW-0862">Zinc</keyword>
<comment type="caution">
    <text evidence="19">The sequence shown here is derived from an EMBL/GenBank/DDBJ whole genome shotgun (WGS) entry which is preliminary data.</text>
</comment>
<feature type="compositionally biased region" description="Basic residues" evidence="14">
    <location>
        <begin position="1708"/>
        <end position="1718"/>
    </location>
</feature>
<dbReference type="SUPFAM" id="SSF47370">
    <property type="entry name" value="Bromodomain"/>
    <property type="match status" value="1"/>
</dbReference>
<feature type="region of interest" description="Disordered" evidence="14">
    <location>
        <begin position="2773"/>
        <end position="2855"/>
    </location>
</feature>